<dbReference type="Pfam" id="PF00567">
    <property type="entry name" value="TUDOR"/>
    <property type="match status" value="1"/>
</dbReference>
<dbReference type="PANTHER" id="PTHR22655:SF2">
    <property type="entry name" value="ATP-DEPENDENT RNA HELICASE TDRD12-RELATED"/>
    <property type="match status" value="1"/>
</dbReference>
<dbReference type="CDD" id="cd20435">
    <property type="entry name" value="Tudor_TDRD12_rpt2"/>
    <property type="match status" value="1"/>
</dbReference>
<dbReference type="GO" id="GO:0003724">
    <property type="term" value="F:RNA helicase activity"/>
    <property type="evidence" value="ECO:0007669"/>
    <property type="project" value="UniProtKB-EC"/>
</dbReference>
<feature type="compositionally biased region" description="Low complexity" evidence="13">
    <location>
        <begin position="65"/>
        <end position="80"/>
    </location>
</feature>
<proteinExistence type="predicted"/>
<evidence type="ECO:0000256" key="10">
    <source>
        <dbReference type="ARBA" id="ARBA00023158"/>
    </source>
</evidence>
<dbReference type="PROSITE" id="PS51192">
    <property type="entry name" value="HELICASE_ATP_BIND_1"/>
    <property type="match status" value="1"/>
</dbReference>
<dbReference type="InterPro" id="IPR027417">
    <property type="entry name" value="P-loop_NTPase"/>
</dbReference>
<keyword evidence="11" id="KW-0469">Meiosis</keyword>
<dbReference type="Gene3D" id="3.40.50.300">
    <property type="entry name" value="P-loop containing nucleotide triphosphate hydrolases"/>
    <property type="match status" value="2"/>
</dbReference>
<feature type="domain" description="Tudor" evidence="14">
    <location>
        <begin position="888"/>
        <end position="947"/>
    </location>
</feature>
<keyword evidence="2" id="KW-0217">Developmental protein</keyword>
<keyword evidence="5" id="KW-0221">Differentiation</keyword>
<feature type="region of interest" description="Disordered" evidence="13">
    <location>
        <begin position="61"/>
        <end position="86"/>
    </location>
</feature>
<gene>
    <name evidence="17" type="primary">LOC108665893</name>
</gene>
<evidence type="ECO:0000256" key="7">
    <source>
        <dbReference type="ARBA" id="ARBA00022806"/>
    </source>
</evidence>
<keyword evidence="8" id="KW-0067">ATP-binding</keyword>
<dbReference type="GO" id="GO:0016787">
    <property type="term" value="F:hydrolase activity"/>
    <property type="evidence" value="ECO:0007669"/>
    <property type="project" value="UniProtKB-KW"/>
</dbReference>
<keyword evidence="7 17" id="KW-0347">Helicase</keyword>
<dbReference type="EC" id="3.6.4.13" evidence="1"/>
<dbReference type="SUPFAM" id="SSF52540">
    <property type="entry name" value="P-loop containing nucleoside triphosphate hydrolases"/>
    <property type="match status" value="2"/>
</dbReference>
<sequence>MRQAIADMPIKMLQANGDLDEGRLGEFPEESTALEVDGVAQQMAENARPPSVKVRQWLQHMQKMSHNSSSSSDNLGPRSSPVQAGCSNRFLPDPLLSYSEDSWILKYHQSEHATNYSYPHSDSSVIKSSDLHSLSVCESEERSGMLGVSDAFEYGDSSNYFGEIPPHDPTFGISESFLCLQLKENCKIQRINGEHKKITIVSHNEASKLTLAKVARSEPAVSDTPMLQVSSARPKVDSDDAFAHADSCDYFGEISPHDQTSGNPESFLCLQLKENCKDKRINGAKLKIVAQNEASKLTLAKVARSEPAISDTPMLQVSSARPKVVSDASISLDRPYRVFLAGGLPLPMDDIVVNKYVMASVLNESVMKVIEESNAIDLSTRLQAYMWPIISGGQNIISIGELASGKSLGYILPLASLLLDMWPCVEQQAYARVGGVAVVVCKSWRAVQCVGDTFAQIFTRHKIRVVTAWGGLGPDSLNEVLKDVYRGCDVLVSTLPFLMRIIGLAGEEKESVQFDLLGTCFHLVLDDADVMMDTRAEDVKLLLKEWALRRSESNHSHFCQQLIVTSSSWTKYIHDLTEYIFPLMTPTLIISSHLEAAKAAQVRSILHVTNISSVTSKSLQILGDVANLVKEEVDEQKRVMVFVKNNQEACQLKKLFDSNAAFSMVVHERMLLWQQDEAVKMWKSFSSGNILIATSRAVPILLQRDVRDANVIIHADIPQRKEEFVQRFSFLMDNYRVHFDATAESPPVSLVMLDDCPAALPSYLLGCLEHLGTNISPSLRSKFSQVEKRGVPLCHYLKAYGSCPSVKLCLWRHEIVGEDLMCKLPESGIATLELVKILNASRYLMRLTEYRESSSSISVDLSRNHLTLFMTLQRFCDDESRLQKLEFPVAAGNLCLINRESVWARARVLHVGNSKSSKVDVFLLDEGDEISVKISDLYELPSEFTSLPQLILEIYLCNVQPFDKDKDWTHNANIYIEKLFAESQERSKWTGCIKASLSHTLWLSPLVEIVTDEGTRIRKESIRSQLIRLEYGSANTEHAEFIEKIKLTKLNNENSAVSWLEYWTPKSITQGKE</sequence>
<dbReference type="GeneID" id="108665893"/>
<dbReference type="GO" id="GO:0051321">
    <property type="term" value="P:meiotic cell cycle"/>
    <property type="evidence" value="ECO:0007669"/>
    <property type="project" value="UniProtKB-KW"/>
</dbReference>
<evidence type="ECO:0000313" key="16">
    <source>
        <dbReference type="Proteomes" id="UP000694843"/>
    </source>
</evidence>
<evidence type="ECO:0000313" key="17">
    <source>
        <dbReference type="RefSeq" id="XP_018008188.1"/>
    </source>
</evidence>
<keyword evidence="10" id="KW-0943">RNA-mediated gene silencing</keyword>
<keyword evidence="9" id="KW-0744">Spermatogenesis</keyword>
<reference evidence="17" key="1">
    <citation type="submission" date="2025-08" db="UniProtKB">
        <authorList>
            <consortium name="RefSeq"/>
        </authorList>
    </citation>
    <scope>IDENTIFICATION</scope>
    <source>
        <tissue evidence="17">Whole organism</tissue>
    </source>
</reference>
<keyword evidence="4" id="KW-0547">Nucleotide-binding</keyword>
<dbReference type="SUPFAM" id="SSF63748">
    <property type="entry name" value="Tudor/PWWP/MBT"/>
    <property type="match status" value="1"/>
</dbReference>
<comment type="catalytic activity">
    <reaction evidence="12">
        <text>ATP + H2O = ADP + phosphate + H(+)</text>
        <dbReference type="Rhea" id="RHEA:13065"/>
        <dbReference type="ChEBI" id="CHEBI:15377"/>
        <dbReference type="ChEBI" id="CHEBI:15378"/>
        <dbReference type="ChEBI" id="CHEBI:30616"/>
        <dbReference type="ChEBI" id="CHEBI:43474"/>
        <dbReference type="ChEBI" id="CHEBI:456216"/>
        <dbReference type="EC" id="3.6.4.13"/>
    </reaction>
</comment>
<keyword evidence="3" id="KW-0677">Repeat</keyword>
<keyword evidence="16" id="KW-1185">Reference proteome</keyword>
<dbReference type="KEGG" id="hazt:108665893"/>
<evidence type="ECO:0000256" key="11">
    <source>
        <dbReference type="ARBA" id="ARBA00023254"/>
    </source>
</evidence>
<dbReference type="SMART" id="SM00487">
    <property type="entry name" value="DEXDc"/>
    <property type="match status" value="1"/>
</dbReference>
<evidence type="ECO:0000259" key="14">
    <source>
        <dbReference type="PROSITE" id="PS50304"/>
    </source>
</evidence>
<organism evidence="16 17">
    <name type="scientific">Hyalella azteca</name>
    <name type="common">Amphipod</name>
    <dbReference type="NCBI Taxonomy" id="294128"/>
    <lineage>
        <taxon>Eukaryota</taxon>
        <taxon>Metazoa</taxon>
        <taxon>Ecdysozoa</taxon>
        <taxon>Arthropoda</taxon>
        <taxon>Crustacea</taxon>
        <taxon>Multicrustacea</taxon>
        <taxon>Malacostraca</taxon>
        <taxon>Eumalacostraca</taxon>
        <taxon>Peracarida</taxon>
        <taxon>Amphipoda</taxon>
        <taxon>Senticaudata</taxon>
        <taxon>Talitrida</taxon>
        <taxon>Talitroidea</taxon>
        <taxon>Hyalellidae</taxon>
        <taxon>Hyalella</taxon>
    </lineage>
</organism>
<evidence type="ECO:0000256" key="6">
    <source>
        <dbReference type="ARBA" id="ARBA00022801"/>
    </source>
</evidence>
<name>A0A8B7N485_HYAAZ</name>
<protein>
    <recommendedName>
        <fullName evidence="1">RNA helicase</fullName>
        <ecNumber evidence="1">3.6.4.13</ecNumber>
    </recommendedName>
</protein>
<accession>A0A8B7N485</accession>
<evidence type="ECO:0000256" key="1">
    <source>
        <dbReference type="ARBA" id="ARBA00012552"/>
    </source>
</evidence>
<dbReference type="OrthoDB" id="249932at2759"/>
<evidence type="ECO:0000256" key="3">
    <source>
        <dbReference type="ARBA" id="ARBA00022737"/>
    </source>
</evidence>
<dbReference type="GO" id="GO:0031047">
    <property type="term" value="P:regulatory ncRNA-mediated gene silencing"/>
    <property type="evidence" value="ECO:0007669"/>
    <property type="project" value="UniProtKB-KW"/>
</dbReference>
<dbReference type="InterPro" id="IPR011545">
    <property type="entry name" value="DEAD/DEAH_box_helicase_dom"/>
</dbReference>
<dbReference type="PROSITE" id="PS50304">
    <property type="entry name" value="TUDOR"/>
    <property type="match status" value="1"/>
</dbReference>
<dbReference type="GO" id="GO:0005737">
    <property type="term" value="C:cytoplasm"/>
    <property type="evidence" value="ECO:0007669"/>
    <property type="project" value="UniProtKB-ARBA"/>
</dbReference>
<evidence type="ECO:0000256" key="5">
    <source>
        <dbReference type="ARBA" id="ARBA00022782"/>
    </source>
</evidence>
<keyword evidence="6" id="KW-0378">Hydrolase</keyword>
<evidence type="ECO:0000256" key="4">
    <source>
        <dbReference type="ARBA" id="ARBA00022741"/>
    </source>
</evidence>
<evidence type="ECO:0000256" key="2">
    <source>
        <dbReference type="ARBA" id="ARBA00022473"/>
    </source>
</evidence>
<dbReference type="GO" id="GO:0007283">
    <property type="term" value="P:spermatogenesis"/>
    <property type="evidence" value="ECO:0007669"/>
    <property type="project" value="UniProtKB-KW"/>
</dbReference>
<dbReference type="AlphaFoldDB" id="A0A8B7N485"/>
<dbReference type="Pfam" id="PF00270">
    <property type="entry name" value="DEAD"/>
    <property type="match status" value="1"/>
</dbReference>
<evidence type="ECO:0000256" key="13">
    <source>
        <dbReference type="SAM" id="MobiDB-lite"/>
    </source>
</evidence>
<dbReference type="RefSeq" id="XP_018008188.1">
    <property type="nucleotide sequence ID" value="XM_018152699.1"/>
</dbReference>
<dbReference type="Proteomes" id="UP000694843">
    <property type="component" value="Unplaced"/>
</dbReference>
<dbReference type="Gene3D" id="2.40.50.90">
    <property type="match status" value="1"/>
</dbReference>
<dbReference type="GO" id="GO:0042078">
    <property type="term" value="P:germ-line stem cell division"/>
    <property type="evidence" value="ECO:0007669"/>
    <property type="project" value="TreeGrafter"/>
</dbReference>
<dbReference type="PANTHER" id="PTHR22655">
    <property type="entry name" value="ATP-DEPENDENT RNA HELICASE TDRD12-RELATED"/>
    <property type="match status" value="1"/>
</dbReference>
<dbReference type="InterPro" id="IPR035437">
    <property type="entry name" value="SNase_OB-fold_sf"/>
</dbReference>
<evidence type="ECO:0000256" key="12">
    <source>
        <dbReference type="ARBA" id="ARBA00047984"/>
    </source>
</evidence>
<dbReference type="Gene3D" id="2.30.30.140">
    <property type="match status" value="1"/>
</dbReference>
<evidence type="ECO:0000256" key="9">
    <source>
        <dbReference type="ARBA" id="ARBA00022871"/>
    </source>
</evidence>
<evidence type="ECO:0000256" key="8">
    <source>
        <dbReference type="ARBA" id="ARBA00022840"/>
    </source>
</evidence>
<dbReference type="InterPro" id="IPR014001">
    <property type="entry name" value="Helicase_ATP-bd"/>
</dbReference>
<evidence type="ECO:0000259" key="15">
    <source>
        <dbReference type="PROSITE" id="PS51192"/>
    </source>
</evidence>
<dbReference type="GO" id="GO:0003676">
    <property type="term" value="F:nucleic acid binding"/>
    <property type="evidence" value="ECO:0007669"/>
    <property type="project" value="InterPro"/>
</dbReference>
<feature type="domain" description="Helicase ATP-binding" evidence="15">
    <location>
        <begin position="387"/>
        <end position="587"/>
    </location>
</feature>
<dbReference type="InterPro" id="IPR002999">
    <property type="entry name" value="Tudor"/>
</dbReference>
<dbReference type="GO" id="GO:0005524">
    <property type="term" value="F:ATP binding"/>
    <property type="evidence" value="ECO:0007669"/>
    <property type="project" value="UniProtKB-KW"/>
</dbReference>